<dbReference type="Proteomes" id="UP000077885">
    <property type="component" value="Unassembled WGS sequence"/>
</dbReference>
<protein>
    <submittedName>
        <fullName evidence="2">Uncharacterized protein</fullName>
    </submittedName>
</protein>
<dbReference type="AlphaFoldDB" id="A0A1A9S2R5"/>
<reference evidence="3" key="1">
    <citation type="submission" date="2016-05" db="EMBL/GenBank/DDBJ databases">
        <title>Draft genome of Corynebacterium afermentans subsp. afermentans LCDC 88199T.</title>
        <authorList>
            <person name="Bernier A.-M."/>
            <person name="Bernard K."/>
        </authorList>
    </citation>
    <scope>NUCLEOTIDE SEQUENCE [LARGE SCALE GENOMIC DNA]</scope>
    <source>
        <strain evidence="3">NML02-A-017</strain>
    </source>
</reference>
<keyword evidence="1" id="KW-0812">Transmembrane</keyword>
<keyword evidence="1" id="KW-0472">Membrane</keyword>
<evidence type="ECO:0000256" key="1">
    <source>
        <dbReference type="SAM" id="Phobius"/>
    </source>
</evidence>
<accession>A0A1A9S2R5</accession>
<gene>
    <name evidence="2" type="ORF">A7P95_02095</name>
</gene>
<sequence>MRFYCEYCGEGLMFDWLDRLYLIDFLYLLLLAAGCYRYRDGCRRLRRAQQEDTRYTQIPDADTVAWWRKASLLDKQFGIFFKRYGQFLIAVSLFNLLLNRKTGLEIPLNGFTIAFGFCITIALVIGAGVMGDGASRNCNNTPYKGEGSEKNGLDFAKHKTHVLKRYEIQSFRPREEWQQKPIWQHEFMVLDSFKGDIEMMLKGIRWVKPGAVLYYGSWLVLIVVTTGYHLYVFCYSPA</sequence>
<proteinExistence type="predicted"/>
<comment type="caution">
    <text evidence="2">The sequence shown here is derived from an EMBL/GenBank/DDBJ whole genome shotgun (WGS) entry which is preliminary data.</text>
</comment>
<dbReference type="EMBL" id="LXSL01000012">
    <property type="protein sequence ID" value="OAM30815.1"/>
    <property type="molecule type" value="Genomic_DNA"/>
</dbReference>
<feature type="transmembrane region" description="Helical" evidence="1">
    <location>
        <begin position="110"/>
        <end position="130"/>
    </location>
</feature>
<evidence type="ECO:0000313" key="3">
    <source>
        <dbReference type="Proteomes" id="UP000077885"/>
    </source>
</evidence>
<feature type="transmembrane region" description="Helical" evidence="1">
    <location>
        <begin position="20"/>
        <end position="38"/>
    </location>
</feature>
<organism evidence="2 3">
    <name type="scientific">Eikenella longinqua</name>
    <dbReference type="NCBI Taxonomy" id="1795827"/>
    <lineage>
        <taxon>Bacteria</taxon>
        <taxon>Pseudomonadati</taxon>
        <taxon>Pseudomonadota</taxon>
        <taxon>Betaproteobacteria</taxon>
        <taxon>Neisseriales</taxon>
        <taxon>Neisseriaceae</taxon>
        <taxon>Eikenella</taxon>
    </lineage>
</organism>
<keyword evidence="1" id="KW-1133">Transmembrane helix</keyword>
<keyword evidence="3" id="KW-1185">Reference proteome</keyword>
<feature type="transmembrane region" description="Helical" evidence="1">
    <location>
        <begin position="212"/>
        <end position="231"/>
    </location>
</feature>
<evidence type="ECO:0000313" key="2">
    <source>
        <dbReference type="EMBL" id="OAM30815.1"/>
    </source>
</evidence>
<feature type="transmembrane region" description="Helical" evidence="1">
    <location>
        <begin position="77"/>
        <end position="98"/>
    </location>
</feature>
<name>A0A1A9S2R5_9NEIS</name>
<dbReference type="PROSITE" id="PS51257">
    <property type="entry name" value="PROKAR_LIPOPROTEIN"/>
    <property type="match status" value="1"/>
</dbReference>